<dbReference type="EMBL" id="VSSQ01129904">
    <property type="protein sequence ID" value="MPN57852.1"/>
    <property type="molecule type" value="Genomic_DNA"/>
</dbReference>
<dbReference type="AlphaFoldDB" id="A0A645J415"/>
<protein>
    <submittedName>
        <fullName evidence="1">Uncharacterized protein</fullName>
    </submittedName>
</protein>
<gene>
    <name evidence="1" type="ORF">SDC9_205548</name>
</gene>
<sequence length="81" mass="9219">MGRIRKPGAFDEQLIDVLLRKADQRLDELAFQAGAEYRAVLDLDHRDVLFADQRAVDVDLAKIVDEHAYARRIAALQDSLQ</sequence>
<organism evidence="1">
    <name type="scientific">bioreactor metagenome</name>
    <dbReference type="NCBI Taxonomy" id="1076179"/>
    <lineage>
        <taxon>unclassified sequences</taxon>
        <taxon>metagenomes</taxon>
        <taxon>ecological metagenomes</taxon>
    </lineage>
</organism>
<comment type="caution">
    <text evidence="1">The sequence shown here is derived from an EMBL/GenBank/DDBJ whole genome shotgun (WGS) entry which is preliminary data.</text>
</comment>
<reference evidence="1" key="1">
    <citation type="submission" date="2019-08" db="EMBL/GenBank/DDBJ databases">
        <authorList>
            <person name="Kucharzyk K."/>
            <person name="Murdoch R.W."/>
            <person name="Higgins S."/>
            <person name="Loffler F."/>
        </authorList>
    </citation>
    <scope>NUCLEOTIDE SEQUENCE</scope>
</reference>
<name>A0A645J415_9ZZZZ</name>
<evidence type="ECO:0000313" key="1">
    <source>
        <dbReference type="EMBL" id="MPN57852.1"/>
    </source>
</evidence>
<accession>A0A645J415</accession>
<proteinExistence type="predicted"/>